<dbReference type="Pfam" id="PF25842">
    <property type="entry name" value="NfeD_TM"/>
    <property type="match status" value="1"/>
</dbReference>
<comment type="caution">
    <text evidence="3">The sequence shown here is derived from an EMBL/GenBank/DDBJ whole genome shotgun (WGS) entry which is preliminary data.</text>
</comment>
<evidence type="ECO:0000256" key="1">
    <source>
        <dbReference type="SAM" id="Phobius"/>
    </source>
</evidence>
<dbReference type="AlphaFoldDB" id="A0A4V2J351"/>
<keyword evidence="3" id="KW-0378">Hydrolase</keyword>
<dbReference type="GO" id="GO:0006508">
    <property type="term" value="P:proteolysis"/>
    <property type="evidence" value="ECO:0007669"/>
    <property type="project" value="UniProtKB-KW"/>
</dbReference>
<gene>
    <name evidence="3" type="ORF">EYB31_35115</name>
</gene>
<feature type="transmembrane region" description="Helical" evidence="1">
    <location>
        <begin position="6"/>
        <end position="27"/>
    </location>
</feature>
<dbReference type="GO" id="GO:0008233">
    <property type="term" value="F:peptidase activity"/>
    <property type="evidence" value="ECO:0007669"/>
    <property type="project" value="UniProtKB-KW"/>
</dbReference>
<dbReference type="RefSeq" id="WP_131018263.1">
    <property type="nucleotide sequence ID" value="NZ_SIRE01000036.1"/>
</dbReference>
<dbReference type="InterPro" id="IPR012340">
    <property type="entry name" value="NA-bd_OB-fold"/>
</dbReference>
<dbReference type="Gene3D" id="2.40.50.140">
    <property type="entry name" value="Nucleic acid-binding proteins"/>
    <property type="match status" value="1"/>
</dbReference>
<sequence>MLELYWSCLAVGALVAVATVLFGDVLSNALHGMLDFMSGDHLHVMQPMVLFGGITVFGGAGILLSRYSVFTAVPVVLLSAASAIAVSSLVYFLYVKPMRGSESSIGFSLNDLVGQIGEISVPVPAQGCGEVIFILGSTRTNQIAASFDGDEIESGARVVTVEVKDHVVYVTRFEQHA</sequence>
<evidence type="ECO:0000259" key="2">
    <source>
        <dbReference type="Pfam" id="PF25842"/>
    </source>
</evidence>
<feature type="transmembrane region" description="Helical" evidence="1">
    <location>
        <begin position="48"/>
        <end position="69"/>
    </location>
</feature>
<evidence type="ECO:0000313" key="3">
    <source>
        <dbReference type="EMBL" id="TBL69802.1"/>
    </source>
</evidence>
<dbReference type="EMBL" id="SIRE01000036">
    <property type="protein sequence ID" value="TBL69802.1"/>
    <property type="molecule type" value="Genomic_DNA"/>
</dbReference>
<keyword evidence="1" id="KW-1133">Transmembrane helix</keyword>
<protein>
    <submittedName>
        <fullName evidence="3">Protease</fullName>
    </submittedName>
</protein>
<organism evidence="3 4">
    <name type="scientific">Paenibacillus thalictri</name>
    <dbReference type="NCBI Taxonomy" id="2527873"/>
    <lineage>
        <taxon>Bacteria</taxon>
        <taxon>Bacillati</taxon>
        <taxon>Bacillota</taxon>
        <taxon>Bacilli</taxon>
        <taxon>Bacillales</taxon>
        <taxon>Paenibacillaceae</taxon>
        <taxon>Paenibacillus</taxon>
    </lineage>
</organism>
<keyword evidence="1" id="KW-0812">Transmembrane</keyword>
<keyword evidence="1" id="KW-0472">Membrane</keyword>
<reference evidence="3 4" key="1">
    <citation type="submission" date="2019-02" db="EMBL/GenBank/DDBJ databases">
        <title>Paenibacillus sp. nov., isolated from surface-sterilized tissue of Thalictrum simplex L.</title>
        <authorList>
            <person name="Tuo L."/>
        </authorList>
    </citation>
    <scope>NUCLEOTIDE SEQUENCE [LARGE SCALE GENOMIC DNA]</scope>
    <source>
        <strain evidence="3 4">N2SHLJ1</strain>
    </source>
</reference>
<name>A0A4V2J351_9BACL</name>
<dbReference type="Proteomes" id="UP000293142">
    <property type="component" value="Unassembled WGS sequence"/>
</dbReference>
<dbReference type="OrthoDB" id="1683445at2"/>
<feature type="domain" description="Membrane protein NfeD2 N-terminal transmembrane" evidence="2">
    <location>
        <begin position="3"/>
        <end position="103"/>
    </location>
</feature>
<keyword evidence="4" id="KW-1185">Reference proteome</keyword>
<feature type="transmembrane region" description="Helical" evidence="1">
    <location>
        <begin position="75"/>
        <end position="94"/>
    </location>
</feature>
<keyword evidence="3" id="KW-0645">Protease</keyword>
<accession>A0A4V2J351</accession>
<evidence type="ECO:0000313" key="4">
    <source>
        <dbReference type="Proteomes" id="UP000293142"/>
    </source>
</evidence>
<dbReference type="InterPro" id="IPR058653">
    <property type="entry name" value="NfeD2_TM"/>
</dbReference>
<proteinExistence type="predicted"/>